<accession>A0AAN5CIG6</accession>
<organism evidence="5 6">
    <name type="scientific">Pristionchus mayeri</name>
    <dbReference type="NCBI Taxonomy" id="1317129"/>
    <lineage>
        <taxon>Eukaryota</taxon>
        <taxon>Metazoa</taxon>
        <taxon>Ecdysozoa</taxon>
        <taxon>Nematoda</taxon>
        <taxon>Chromadorea</taxon>
        <taxon>Rhabditida</taxon>
        <taxon>Rhabditina</taxon>
        <taxon>Diplogasteromorpha</taxon>
        <taxon>Diplogasteroidea</taxon>
        <taxon>Neodiplogasteridae</taxon>
        <taxon>Pristionchus</taxon>
    </lineage>
</organism>
<evidence type="ECO:0000256" key="2">
    <source>
        <dbReference type="ARBA" id="ARBA00023163"/>
    </source>
</evidence>
<evidence type="ECO:0000256" key="3">
    <source>
        <dbReference type="ARBA" id="ARBA00023170"/>
    </source>
</evidence>
<evidence type="ECO:0000313" key="6">
    <source>
        <dbReference type="Proteomes" id="UP001328107"/>
    </source>
</evidence>
<dbReference type="PANTHER" id="PTHR46011:SF6">
    <property type="entry name" value="HIGH ZINC ACTIVATED NUCLEAR RECEPTOR PROTEIN"/>
    <property type="match status" value="1"/>
</dbReference>
<comment type="caution">
    <text evidence="5">The sequence shown here is derived from an EMBL/GenBank/DDBJ whole genome shotgun (WGS) entry which is preliminary data.</text>
</comment>
<keyword evidence="1" id="KW-0805">Transcription regulation</keyword>
<keyword evidence="2" id="KW-0804">Transcription</keyword>
<proteinExistence type="predicted"/>
<keyword evidence="6" id="KW-1185">Reference proteome</keyword>
<sequence>RSRMPGYTTYCKIDDVERLFENNVDVIDKAKITSQWAASSKKLSRMVRTLFEYIKPTDFEFIALLGLTFWDYEYGEDAVLNIAKEVRSEIMKELREYYEDRGISDYATRIGQLFCITMNCQIHKLSISSAYNIELLRNV</sequence>
<feature type="non-terminal residue" evidence="5">
    <location>
        <position position="139"/>
    </location>
</feature>
<protein>
    <recommendedName>
        <fullName evidence="4">NR LBD domain-containing protein</fullName>
    </recommendedName>
</protein>
<keyword evidence="3" id="KW-0675">Receptor</keyword>
<name>A0AAN5CIG6_9BILA</name>
<dbReference type="Proteomes" id="UP001328107">
    <property type="component" value="Unassembled WGS sequence"/>
</dbReference>
<feature type="non-terminal residue" evidence="5">
    <location>
        <position position="1"/>
    </location>
</feature>
<evidence type="ECO:0000313" key="5">
    <source>
        <dbReference type="EMBL" id="GMR45032.1"/>
    </source>
</evidence>
<dbReference type="Pfam" id="PF00104">
    <property type="entry name" value="Hormone_recep"/>
    <property type="match status" value="1"/>
</dbReference>
<dbReference type="InterPro" id="IPR000536">
    <property type="entry name" value="Nucl_hrmn_rcpt_lig-bd"/>
</dbReference>
<dbReference type="GO" id="GO:0003700">
    <property type="term" value="F:DNA-binding transcription factor activity"/>
    <property type="evidence" value="ECO:0007669"/>
    <property type="project" value="TreeGrafter"/>
</dbReference>
<evidence type="ECO:0000256" key="1">
    <source>
        <dbReference type="ARBA" id="ARBA00023015"/>
    </source>
</evidence>
<dbReference type="AlphaFoldDB" id="A0AAN5CIG6"/>
<reference evidence="6" key="1">
    <citation type="submission" date="2022-10" db="EMBL/GenBank/DDBJ databases">
        <title>Genome assembly of Pristionchus species.</title>
        <authorList>
            <person name="Yoshida K."/>
            <person name="Sommer R.J."/>
        </authorList>
    </citation>
    <scope>NUCLEOTIDE SEQUENCE [LARGE SCALE GENOMIC DNA]</scope>
    <source>
        <strain evidence="6">RS5460</strain>
    </source>
</reference>
<feature type="domain" description="NR LBD" evidence="4">
    <location>
        <begin position="46"/>
        <end position="116"/>
    </location>
</feature>
<dbReference type="PANTHER" id="PTHR46011">
    <property type="entry name" value="NUCLEAR HORMONE RECEPTOR FAMILY MEMBER NHR-86-RELATED"/>
    <property type="match status" value="1"/>
</dbReference>
<dbReference type="EMBL" id="BTRK01000004">
    <property type="protein sequence ID" value="GMR45032.1"/>
    <property type="molecule type" value="Genomic_DNA"/>
</dbReference>
<dbReference type="GO" id="GO:0005634">
    <property type="term" value="C:nucleus"/>
    <property type="evidence" value="ECO:0007669"/>
    <property type="project" value="TreeGrafter"/>
</dbReference>
<dbReference type="InterPro" id="IPR035500">
    <property type="entry name" value="NHR-like_dom_sf"/>
</dbReference>
<evidence type="ECO:0000259" key="4">
    <source>
        <dbReference type="Pfam" id="PF00104"/>
    </source>
</evidence>
<dbReference type="SUPFAM" id="SSF48508">
    <property type="entry name" value="Nuclear receptor ligand-binding domain"/>
    <property type="match status" value="1"/>
</dbReference>
<gene>
    <name evidence="5" type="ORF">PMAYCL1PPCAC_15227</name>
</gene>